<organism evidence="5 6">
    <name type="scientific">Ramlibacter aurantiacus</name>
    <dbReference type="NCBI Taxonomy" id="2801330"/>
    <lineage>
        <taxon>Bacteria</taxon>
        <taxon>Pseudomonadati</taxon>
        <taxon>Pseudomonadota</taxon>
        <taxon>Betaproteobacteria</taxon>
        <taxon>Burkholderiales</taxon>
        <taxon>Comamonadaceae</taxon>
        <taxon>Ramlibacter</taxon>
    </lineage>
</organism>
<evidence type="ECO:0000259" key="4">
    <source>
        <dbReference type="Pfam" id="PF01557"/>
    </source>
</evidence>
<keyword evidence="5" id="KW-0378">Hydrolase</keyword>
<accession>A0A936ZL91</accession>
<comment type="similarity">
    <text evidence="2">Belongs to the FAH family.</text>
</comment>
<dbReference type="InterPro" id="IPR011234">
    <property type="entry name" value="Fumarylacetoacetase-like_C"/>
</dbReference>
<dbReference type="Pfam" id="PF01557">
    <property type="entry name" value="FAA_hydrolase"/>
    <property type="match status" value="1"/>
</dbReference>
<dbReference type="GO" id="GO:0046872">
    <property type="term" value="F:metal ion binding"/>
    <property type="evidence" value="ECO:0007669"/>
    <property type="project" value="UniProtKB-KW"/>
</dbReference>
<feature type="domain" description="Fumarylacetoacetase-like C-terminal" evidence="4">
    <location>
        <begin position="67"/>
        <end position="289"/>
    </location>
</feature>
<dbReference type="SUPFAM" id="SSF56529">
    <property type="entry name" value="FAH"/>
    <property type="match status" value="1"/>
</dbReference>
<dbReference type="InterPro" id="IPR051121">
    <property type="entry name" value="FAH"/>
</dbReference>
<evidence type="ECO:0000256" key="1">
    <source>
        <dbReference type="ARBA" id="ARBA00001946"/>
    </source>
</evidence>
<protein>
    <submittedName>
        <fullName evidence="5">Fumarylacetoacetate hydrolase family protein</fullName>
    </submittedName>
</protein>
<dbReference type="PANTHER" id="PTHR42796:SF4">
    <property type="entry name" value="FUMARYLACETOACETATE HYDROLASE DOMAIN-CONTAINING PROTEIN 2A"/>
    <property type="match status" value="1"/>
</dbReference>
<dbReference type="Gene3D" id="3.90.850.10">
    <property type="entry name" value="Fumarylacetoacetase-like, C-terminal domain"/>
    <property type="match status" value="1"/>
</dbReference>
<keyword evidence="6" id="KW-1185">Reference proteome</keyword>
<evidence type="ECO:0000313" key="5">
    <source>
        <dbReference type="EMBL" id="MBL0421877.1"/>
    </source>
</evidence>
<evidence type="ECO:0000256" key="2">
    <source>
        <dbReference type="ARBA" id="ARBA00010211"/>
    </source>
</evidence>
<dbReference type="RefSeq" id="WP_201684957.1">
    <property type="nucleotide sequence ID" value="NZ_JAEQNA010000006.1"/>
</dbReference>
<dbReference type="InterPro" id="IPR036663">
    <property type="entry name" value="Fumarylacetoacetase_C_sf"/>
</dbReference>
<sequence>MAPKLLRYHTPVGPRAGYMLDGALFDLEDETGLSDIVQALDLWDVLRPGRPVDASRLAAPIATPGQVYCAGANYVDHLQEMARAQNLGDMQSMKELGEKPWHFVKSGRSAIVGPDDVVKLPAWSQSVDWEVELVAVIGRTARDVTAAEALDHVAGYTIANDLSARDASRRQGNPVGSPFHYDWLSHKCFDGACPLGPWIVSAEEVGDPQALGIRLWVGDELMQDSHTSQMVFSVAEQIEMLSSRVTLHPGDLVLTGTPAGVGMPWRRFLQPGERVRLWVEKVGEFQHGVTR</sequence>
<dbReference type="AlphaFoldDB" id="A0A936ZL91"/>
<gene>
    <name evidence="5" type="ORF">JI739_16125</name>
</gene>
<dbReference type="GO" id="GO:0016787">
    <property type="term" value="F:hydrolase activity"/>
    <property type="evidence" value="ECO:0007669"/>
    <property type="project" value="UniProtKB-KW"/>
</dbReference>
<dbReference type="PANTHER" id="PTHR42796">
    <property type="entry name" value="FUMARYLACETOACETATE HYDROLASE DOMAIN-CONTAINING PROTEIN 2A-RELATED"/>
    <property type="match status" value="1"/>
</dbReference>
<comment type="caution">
    <text evidence="5">The sequence shown here is derived from an EMBL/GenBank/DDBJ whole genome shotgun (WGS) entry which is preliminary data.</text>
</comment>
<evidence type="ECO:0000256" key="3">
    <source>
        <dbReference type="ARBA" id="ARBA00022723"/>
    </source>
</evidence>
<name>A0A936ZL91_9BURK</name>
<dbReference type="GO" id="GO:0044281">
    <property type="term" value="P:small molecule metabolic process"/>
    <property type="evidence" value="ECO:0007669"/>
    <property type="project" value="UniProtKB-ARBA"/>
</dbReference>
<proteinExistence type="inferred from homology"/>
<dbReference type="EMBL" id="JAEQNA010000006">
    <property type="protein sequence ID" value="MBL0421877.1"/>
    <property type="molecule type" value="Genomic_DNA"/>
</dbReference>
<reference evidence="5" key="1">
    <citation type="submission" date="2021-01" db="EMBL/GenBank/DDBJ databases">
        <title>Ramlibacter sp. strain AW1 16S ribosomal RNA gene Genome sequencing and assembly.</title>
        <authorList>
            <person name="Kang M."/>
        </authorList>
    </citation>
    <scope>NUCLEOTIDE SEQUENCE</scope>
    <source>
        <strain evidence="5">AW1</strain>
    </source>
</reference>
<dbReference type="Proteomes" id="UP000613011">
    <property type="component" value="Unassembled WGS sequence"/>
</dbReference>
<comment type="cofactor">
    <cofactor evidence="1">
        <name>Mg(2+)</name>
        <dbReference type="ChEBI" id="CHEBI:18420"/>
    </cofactor>
</comment>
<keyword evidence="3" id="KW-0479">Metal-binding</keyword>
<evidence type="ECO:0000313" key="6">
    <source>
        <dbReference type="Proteomes" id="UP000613011"/>
    </source>
</evidence>